<protein>
    <submittedName>
        <fullName evidence="9">CSON010629 protein</fullName>
    </submittedName>
</protein>
<evidence type="ECO:0000256" key="5">
    <source>
        <dbReference type="ARBA" id="ARBA00022702"/>
    </source>
</evidence>
<evidence type="ECO:0000256" key="3">
    <source>
        <dbReference type="ARBA" id="ARBA00022525"/>
    </source>
</evidence>
<feature type="signal peptide" evidence="8">
    <location>
        <begin position="1"/>
        <end position="27"/>
    </location>
</feature>
<gene>
    <name evidence="9" type="primary">CSON010629</name>
</gene>
<dbReference type="InterPro" id="IPR001166">
    <property type="entry name" value="Hyperglycemic"/>
</dbReference>
<evidence type="ECO:0000256" key="1">
    <source>
        <dbReference type="ARBA" id="ARBA00004613"/>
    </source>
</evidence>
<dbReference type="Gene3D" id="1.10.2010.10">
    <property type="entry name" value="Crustacean CHH/MIH/GIH neurohormone"/>
    <property type="match status" value="1"/>
</dbReference>
<comment type="subcellular location">
    <subcellularLocation>
        <location evidence="1">Secreted</location>
    </subcellularLocation>
</comment>
<dbReference type="InterPro" id="IPR031098">
    <property type="entry name" value="Crust_neurohorm"/>
</dbReference>
<dbReference type="EMBL" id="UFQT01004381">
    <property type="protein sequence ID" value="SSX35672.1"/>
    <property type="molecule type" value="Genomic_DNA"/>
</dbReference>
<keyword evidence="6 7" id="KW-1015">Disulfide bond</keyword>
<evidence type="ECO:0000256" key="8">
    <source>
        <dbReference type="SAM" id="SignalP"/>
    </source>
</evidence>
<dbReference type="SUPFAM" id="SSF81778">
    <property type="entry name" value="Crustacean CHH/MIH/GIH neurohormone"/>
    <property type="match status" value="1"/>
</dbReference>
<dbReference type="PANTHER" id="PTHR35981:SF2">
    <property type="entry name" value="ION TRANSPORT PEPTIDE, ISOFORM C"/>
    <property type="match status" value="1"/>
</dbReference>
<dbReference type="AlphaFoldDB" id="A0A336MZ89"/>
<evidence type="ECO:0000256" key="2">
    <source>
        <dbReference type="ARBA" id="ARBA00005447"/>
    </source>
</evidence>
<evidence type="ECO:0000313" key="9">
    <source>
        <dbReference type="EMBL" id="SSX35672.1"/>
    </source>
</evidence>
<dbReference type="OMA" id="SHEQNEL"/>
<dbReference type="InterPro" id="IPR035957">
    <property type="entry name" value="Crust_neurohorm_sf"/>
</dbReference>
<reference evidence="9" key="1">
    <citation type="submission" date="2018-07" db="EMBL/GenBank/DDBJ databases">
        <authorList>
            <person name="Quirk P.G."/>
            <person name="Krulwich T.A."/>
        </authorList>
    </citation>
    <scope>NUCLEOTIDE SEQUENCE</scope>
</reference>
<comment type="similarity">
    <text evidence="2">Belongs to the arthropod CHH/MIH/GIH/VIH hormone family.</text>
</comment>
<dbReference type="GO" id="GO:0005576">
    <property type="term" value="C:extracellular region"/>
    <property type="evidence" value="ECO:0007669"/>
    <property type="project" value="UniProtKB-SubCell"/>
</dbReference>
<evidence type="ECO:0000256" key="7">
    <source>
        <dbReference type="PIRSR" id="PIRSR631098-51"/>
    </source>
</evidence>
<feature type="disulfide bond" evidence="7">
    <location>
        <begin position="78"/>
        <end position="104"/>
    </location>
</feature>
<keyword evidence="8" id="KW-0732">Signal</keyword>
<dbReference type="Pfam" id="PF01147">
    <property type="entry name" value="Crust_neurohorm"/>
    <property type="match status" value="1"/>
</dbReference>
<evidence type="ECO:0000256" key="6">
    <source>
        <dbReference type="ARBA" id="ARBA00023157"/>
    </source>
</evidence>
<dbReference type="PANTHER" id="PTHR35981">
    <property type="entry name" value="ION TRANSPORT PEPTIDE, ISOFORM C"/>
    <property type="match status" value="1"/>
</dbReference>
<keyword evidence="4" id="KW-0165">Cleavage on pair of basic residues</keyword>
<name>A0A336MZ89_CULSO</name>
<feature type="disulfide bond" evidence="7">
    <location>
        <begin position="75"/>
        <end position="91"/>
    </location>
</feature>
<sequence>MYVAMYSRNLALLVITITLVPFVQISALPPQHHSSSSISNSNSHHHSLTKRSSFFDIECKGVYNKSIFFRLDRICEDCYSLFREPQLHSLCKNQCFTTVYFKGCLDALQLTDEIDNIKQYIKLLNGADPNSIVE</sequence>
<dbReference type="FunFam" id="1.10.2010.10:FF:000001">
    <property type="entry name" value="Ion transport peptide isoform C"/>
    <property type="match status" value="1"/>
</dbReference>
<dbReference type="VEuPathDB" id="VectorBase:CSON010629"/>
<accession>A0A336MZ89</accession>
<organism evidence="9">
    <name type="scientific">Culicoides sonorensis</name>
    <name type="common">Biting midge</name>
    <dbReference type="NCBI Taxonomy" id="179676"/>
    <lineage>
        <taxon>Eukaryota</taxon>
        <taxon>Metazoa</taxon>
        <taxon>Ecdysozoa</taxon>
        <taxon>Arthropoda</taxon>
        <taxon>Hexapoda</taxon>
        <taxon>Insecta</taxon>
        <taxon>Pterygota</taxon>
        <taxon>Neoptera</taxon>
        <taxon>Endopterygota</taxon>
        <taxon>Diptera</taxon>
        <taxon>Nematocera</taxon>
        <taxon>Chironomoidea</taxon>
        <taxon>Ceratopogonidae</taxon>
        <taxon>Ceratopogoninae</taxon>
        <taxon>Culicoides</taxon>
        <taxon>Monoculicoides</taxon>
    </lineage>
</organism>
<dbReference type="PRINTS" id="PR00550">
    <property type="entry name" value="HYPRGLYCEMIC"/>
</dbReference>
<proteinExistence type="inferred from homology"/>
<dbReference type="PRINTS" id="PR00548">
    <property type="entry name" value="HYPRGLYCEMC1"/>
</dbReference>
<keyword evidence="3" id="KW-0964">Secreted</keyword>
<dbReference type="GO" id="GO:0007623">
    <property type="term" value="P:circadian rhythm"/>
    <property type="evidence" value="ECO:0007669"/>
    <property type="project" value="TreeGrafter"/>
</dbReference>
<keyword evidence="5" id="KW-0372">Hormone</keyword>
<dbReference type="GO" id="GO:0005184">
    <property type="term" value="F:neuropeptide hormone activity"/>
    <property type="evidence" value="ECO:0007669"/>
    <property type="project" value="InterPro"/>
</dbReference>
<feature type="chain" id="PRO_5016427510" evidence="8">
    <location>
        <begin position="28"/>
        <end position="134"/>
    </location>
</feature>
<evidence type="ECO:0000256" key="4">
    <source>
        <dbReference type="ARBA" id="ARBA00022685"/>
    </source>
</evidence>
<dbReference type="InterPro" id="IPR000346">
    <property type="entry name" value="Hyperglycemic1"/>
</dbReference>
<feature type="disulfide bond" evidence="7">
    <location>
        <begin position="59"/>
        <end position="95"/>
    </location>
</feature>